<evidence type="ECO:0000313" key="2">
    <source>
        <dbReference type="Proteomes" id="UP000324701"/>
    </source>
</evidence>
<gene>
    <name evidence="1" type="ORF">F0Q45_25470</name>
</gene>
<name>A0A5B1B5P7_MYCSI</name>
<dbReference type="EMBL" id="VTZN01000335">
    <property type="protein sequence ID" value="KAA1243636.1"/>
    <property type="molecule type" value="Genomic_DNA"/>
</dbReference>
<comment type="caution">
    <text evidence="1">The sequence shown here is derived from an EMBL/GenBank/DDBJ whole genome shotgun (WGS) entry which is preliminary data.</text>
</comment>
<dbReference type="GO" id="GO:0016740">
    <property type="term" value="F:transferase activity"/>
    <property type="evidence" value="ECO:0007669"/>
    <property type="project" value="UniProtKB-KW"/>
</dbReference>
<dbReference type="OrthoDB" id="2375382at2"/>
<accession>A0A5B1B5P7</accession>
<sequence length="64" mass="7271">MSPAAPSPPQAVRRGTFTDITDLQDAIRTCIDNYNRRAKPFTWSKTADQLIGEIKRKSINNTRH</sequence>
<dbReference type="RefSeq" id="WP_149656516.1">
    <property type="nucleotide sequence ID" value="NZ_VTZN01000335.1"/>
</dbReference>
<reference evidence="1 2" key="1">
    <citation type="submission" date="2019-09" db="EMBL/GenBank/DDBJ databases">
        <title>Report of infection by Mycobacterium simiae a patient suffering from pulmonary tuberculosis.</title>
        <authorList>
            <person name="Mohanty P.S."/>
            <person name="Bansal A.K."/>
            <person name="Singh H."/>
            <person name="Sharma S."/>
            <person name="Patil S.A."/>
            <person name="Upadhaya P."/>
            <person name="Singh P.K."/>
            <person name="Kumar D."/>
            <person name="Kumar S."/>
            <person name="Singh R.K."/>
            <person name="Chaudhary B."/>
        </authorList>
    </citation>
    <scope>NUCLEOTIDE SEQUENCE [LARGE SCALE GENOMIC DNA]</scope>
    <source>
        <strain evidence="1 2">JAL-560-SIM</strain>
    </source>
</reference>
<dbReference type="Proteomes" id="UP000324701">
    <property type="component" value="Unassembled WGS sequence"/>
</dbReference>
<keyword evidence="2" id="KW-1185">Reference proteome</keyword>
<evidence type="ECO:0000313" key="1">
    <source>
        <dbReference type="EMBL" id="KAA1243636.1"/>
    </source>
</evidence>
<proteinExistence type="predicted"/>
<protein>
    <submittedName>
        <fullName evidence="1">Glycosyltransferase family 4 protein</fullName>
    </submittedName>
</protein>
<dbReference type="AlphaFoldDB" id="A0A5B1B5P7"/>
<organism evidence="1 2">
    <name type="scientific">Mycobacterium simiae</name>
    <name type="common">Mycobacterium habana</name>
    <dbReference type="NCBI Taxonomy" id="1784"/>
    <lineage>
        <taxon>Bacteria</taxon>
        <taxon>Bacillati</taxon>
        <taxon>Actinomycetota</taxon>
        <taxon>Actinomycetes</taxon>
        <taxon>Mycobacteriales</taxon>
        <taxon>Mycobacteriaceae</taxon>
        <taxon>Mycobacterium</taxon>
        <taxon>Mycobacterium simiae complex</taxon>
    </lineage>
</organism>
<keyword evidence="1" id="KW-0808">Transferase</keyword>